<sequence>MVSKKFSQLAVVDHEGTYQGAVTADRIIRAHLTPGDPVLSDVMDDQIPTAHREDYLLSKLDLIFEHGFIFVHSQDRKSIDGILTAADLTKRFGAFMQPLTILEEIENRLRRAVDEALTLQEIRKNTRRKSSDVNSAADLFMGDYGYILKEEKYWSRLGWGISQTMFLDQLQSVIAVRNSIMHFSSDPLSDKQRDVLQEFREILSSVVPRR</sequence>
<dbReference type="Proteomes" id="UP000198949">
    <property type="component" value="Unassembled WGS sequence"/>
</dbReference>
<evidence type="ECO:0000313" key="2">
    <source>
        <dbReference type="Proteomes" id="UP000198949"/>
    </source>
</evidence>
<organism evidence="1 2">
    <name type="scientific">Glycomyces harbinensis</name>
    <dbReference type="NCBI Taxonomy" id="58114"/>
    <lineage>
        <taxon>Bacteria</taxon>
        <taxon>Bacillati</taxon>
        <taxon>Actinomycetota</taxon>
        <taxon>Actinomycetes</taxon>
        <taxon>Glycomycetales</taxon>
        <taxon>Glycomycetaceae</taxon>
        <taxon>Glycomyces</taxon>
    </lineage>
</organism>
<name>A0A1G6ZXF1_9ACTN</name>
<dbReference type="STRING" id="58114.SAMN05216270_11213"/>
<reference evidence="2" key="1">
    <citation type="submission" date="2016-10" db="EMBL/GenBank/DDBJ databases">
        <authorList>
            <person name="Varghese N."/>
            <person name="Submissions S."/>
        </authorList>
    </citation>
    <scope>NUCLEOTIDE SEQUENCE [LARGE SCALE GENOMIC DNA]</scope>
    <source>
        <strain evidence="2">CGMCC 4.3516</strain>
    </source>
</reference>
<gene>
    <name evidence="1" type="ORF">SAMN05216270_11213</name>
</gene>
<dbReference type="EMBL" id="FNAD01000012">
    <property type="protein sequence ID" value="SDE07161.1"/>
    <property type="molecule type" value="Genomic_DNA"/>
</dbReference>
<evidence type="ECO:0000313" key="1">
    <source>
        <dbReference type="EMBL" id="SDE07161.1"/>
    </source>
</evidence>
<dbReference type="InterPro" id="IPR046342">
    <property type="entry name" value="CBS_dom_sf"/>
</dbReference>
<dbReference type="AlphaFoldDB" id="A0A1G6ZXF1"/>
<protein>
    <submittedName>
        <fullName evidence="1">CBS domain-containing protein</fullName>
    </submittedName>
</protein>
<keyword evidence="2" id="KW-1185">Reference proteome</keyword>
<proteinExistence type="predicted"/>
<accession>A0A1G6ZXF1</accession>
<dbReference type="Gene3D" id="3.10.580.10">
    <property type="entry name" value="CBS-domain"/>
    <property type="match status" value="1"/>
</dbReference>
<dbReference type="SUPFAM" id="SSF54631">
    <property type="entry name" value="CBS-domain pair"/>
    <property type="match status" value="1"/>
</dbReference>
<dbReference type="OrthoDB" id="291940at2"/>